<dbReference type="EMBL" id="JAIWYP010000001">
    <property type="protein sequence ID" value="KAH3892914.1"/>
    <property type="molecule type" value="Genomic_DNA"/>
</dbReference>
<reference evidence="2" key="1">
    <citation type="journal article" date="2019" name="bioRxiv">
        <title>The Genome of the Zebra Mussel, Dreissena polymorpha: A Resource for Invasive Species Research.</title>
        <authorList>
            <person name="McCartney M.A."/>
            <person name="Auch B."/>
            <person name="Kono T."/>
            <person name="Mallez S."/>
            <person name="Zhang Y."/>
            <person name="Obille A."/>
            <person name="Becker A."/>
            <person name="Abrahante J.E."/>
            <person name="Garbe J."/>
            <person name="Badalamenti J.P."/>
            <person name="Herman A."/>
            <person name="Mangelson H."/>
            <person name="Liachko I."/>
            <person name="Sullivan S."/>
            <person name="Sone E.D."/>
            <person name="Koren S."/>
            <person name="Silverstein K.A.T."/>
            <person name="Beckman K.B."/>
            <person name="Gohl D.M."/>
        </authorList>
    </citation>
    <scope>NUCLEOTIDE SEQUENCE</scope>
    <source>
        <strain evidence="2">Duluth1</strain>
        <tissue evidence="2">Whole animal</tissue>
    </source>
</reference>
<proteinExistence type="predicted"/>
<keyword evidence="3" id="KW-1185">Reference proteome</keyword>
<feature type="transmembrane region" description="Helical" evidence="1">
    <location>
        <begin position="44"/>
        <end position="67"/>
    </location>
</feature>
<evidence type="ECO:0000313" key="2">
    <source>
        <dbReference type="EMBL" id="KAH3892914.1"/>
    </source>
</evidence>
<evidence type="ECO:0000313" key="3">
    <source>
        <dbReference type="Proteomes" id="UP000828390"/>
    </source>
</evidence>
<name>A0A9D4NFQ7_DREPO</name>
<keyword evidence="1" id="KW-0812">Transmembrane</keyword>
<protein>
    <submittedName>
        <fullName evidence="2">Uncharacterized protein</fullName>
    </submittedName>
</protein>
<keyword evidence="1" id="KW-0472">Membrane</keyword>
<dbReference type="AlphaFoldDB" id="A0A9D4NFQ7"/>
<sequence>MVVRLTRNFVIASARHCRVGRKDTLVAMSCESSSLYSEQYRTTLSFLVFWSFAKVFCIGISSLLGLFT</sequence>
<organism evidence="2 3">
    <name type="scientific">Dreissena polymorpha</name>
    <name type="common">Zebra mussel</name>
    <name type="synonym">Mytilus polymorpha</name>
    <dbReference type="NCBI Taxonomy" id="45954"/>
    <lineage>
        <taxon>Eukaryota</taxon>
        <taxon>Metazoa</taxon>
        <taxon>Spiralia</taxon>
        <taxon>Lophotrochozoa</taxon>
        <taxon>Mollusca</taxon>
        <taxon>Bivalvia</taxon>
        <taxon>Autobranchia</taxon>
        <taxon>Heteroconchia</taxon>
        <taxon>Euheterodonta</taxon>
        <taxon>Imparidentia</taxon>
        <taxon>Neoheterodontei</taxon>
        <taxon>Myida</taxon>
        <taxon>Dreissenoidea</taxon>
        <taxon>Dreissenidae</taxon>
        <taxon>Dreissena</taxon>
    </lineage>
</organism>
<evidence type="ECO:0000256" key="1">
    <source>
        <dbReference type="SAM" id="Phobius"/>
    </source>
</evidence>
<keyword evidence="1" id="KW-1133">Transmembrane helix</keyword>
<comment type="caution">
    <text evidence="2">The sequence shown here is derived from an EMBL/GenBank/DDBJ whole genome shotgun (WGS) entry which is preliminary data.</text>
</comment>
<dbReference type="Proteomes" id="UP000828390">
    <property type="component" value="Unassembled WGS sequence"/>
</dbReference>
<reference evidence="2" key="2">
    <citation type="submission" date="2020-11" db="EMBL/GenBank/DDBJ databases">
        <authorList>
            <person name="McCartney M.A."/>
            <person name="Auch B."/>
            <person name="Kono T."/>
            <person name="Mallez S."/>
            <person name="Becker A."/>
            <person name="Gohl D.M."/>
            <person name="Silverstein K.A.T."/>
            <person name="Koren S."/>
            <person name="Bechman K.B."/>
            <person name="Herman A."/>
            <person name="Abrahante J.E."/>
            <person name="Garbe J."/>
        </authorList>
    </citation>
    <scope>NUCLEOTIDE SEQUENCE</scope>
    <source>
        <strain evidence="2">Duluth1</strain>
        <tissue evidence="2">Whole animal</tissue>
    </source>
</reference>
<gene>
    <name evidence="2" type="ORF">DPMN_017050</name>
</gene>
<accession>A0A9D4NFQ7</accession>